<dbReference type="EMBL" id="CP108253">
    <property type="protein sequence ID" value="WTU40871.1"/>
    <property type="molecule type" value="Genomic_DNA"/>
</dbReference>
<keyword evidence="2" id="KW-0472">Membrane</keyword>
<feature type="transmembrane region" description="Helical" evidence="2">
    <location>
        <begin position="38"/>
        <end position="60"/>
    </location>
</feature>
<feature type="compositionally biased region" description="Gly residues" evidence="1">
    <location>
        <begin position="1"/>
        <end position="16"/>
    </location>
</feature>
<evidence type="ECO:0000313" key="3">
    <source>
        <dbReference type="EMBL" id="WTU40871.1"/>
    </source>
</evidence>
<sequence>MSFGQGGPAWGPGDNGNGTPDWAALADEAAARGRKKRWLLIGGGAIATAAVVAIVATAIVSTGDSKNGADGKSASELPSAQTLPSGTAEPQPSFSSVAPPPPPNPHDFISSAKKDKAPLSADTLFPGKTLKMGDRTYTKGPTARTTDCAAATRGSLGSALTSNGCDQVIRATYVRDGVAVTIGVATFETEAKALRAKQQAGIGLAPLTGDGVSGFCDGGHAVCRNLSNSYGRYAYFSISGYTDGKSVTKGDKNAFAAGDDLAEFTFRQIVARGEAQAQAAATAPSAP</sequence>
<name>A0AAU2H1E0_9ACTN</name>
<keyword evidence="2" id="KW-0812">Transmembrane</keyword>
<feature type="compositionally biased region" description="Polar residues" evidence="1">
    <location>
        <begin position="76"/>
        <end position="85"/>
    </location>
</feature>
<gene>
    <name evidence="3" type="ORF">OHV25_15355</name>
</gene>
<feature type="region of interest" description="Disordered" evidence="1">
    <location>
        <begin position="1"/>
        <end position="22"/>
    </location>
</feature>
<protein>
    <submittedName>
        <fullName evidence="3">Uncharacterized protein</fullName>
    </submittedName>
</protein>
<reference evidence="3" key="1">
    <citation type="submission" date="2022-10" db="EMBL/GenBank/DDBJ databases">
        <title>The complete genomes of actinobacterial strains from the NBC collection.</title>
        <authorList>
            <person name="Joergensen T.S."/>
            <person name="Alvarez Arevalo M."/>
            <person name="Sterndorff E.B."/>
            <person name="Faurdal D."/>
            <person name="Vuksanovic O."/>
            <person name="Mourched A.-S."/>
            <person name="Charusanti P."/>
            <person name="Shaw S."/>
            <person name="Blin K."/>
            <person name="Weber T."/>
        </authorList>
    </citation>
    <scope>NUCLEOTIDE SEQUENCE</scope>
    <source>
        <strain evidence="3">NBC_00060</strain>
    </source>
</reference>
<organism evidence="3">
    <name type="scientific">Streptomyces sp. NBC_00060</name>
    <dbReference type="NCBI Taxonomy" id="2975636"/>
    <lineage>
        <taxon>Bacteria</taxon>
        <taxon>Bacillati</taxon>
        <taxon>Actinomycetota</taxon>
        <taxon>Actinomycetes</taxon>
        <taxon>Kitasatosporales</taxon>
        <taxon>Streptomycetaceae</taxon>
        <taxon>Streptomyces</taxon>
    </lineage>
</organism>
<dbReference type="AlphaFoldDB" id="A0AAU2H1E0"/>
<accession>A0AAU2H1E0</accession>
<evidence type="ECO:0000256" key="1">
    <source>
        <dbReference type="SAM" id="MobiDB-lite"/>
    </source>
</evidence>
<proteinExistence type="predicted"/>
<feature type="region of interest" description="Disordered" evidence="1">
    <location>
        <begin position="63"/>
        <end position="142"/>
    </location>
</feature>
<keyword evidence="2" id="KW-1133">Transmembrane helix</keyword>
<evidence type="ECO:0000256" key="2">
    <source>
        <dbReference type="SAM" id="Phobius"/>
    </source>
</evidence>